<gene>
    <name evidence="1" type="ORF">RCL2_002784200</name>
</gene>
<proteinExistence type="predicted"/>
<organism evidence="1 2">
    <name type="scientific">Rhizophagus clarus</name>
    <dbReference type="NCBI Taxonomy" id="94130"/>
    <lineage>
        <taxon>Eukaryota</taxon>
        <taxon>Fungi</taxon>
        <taxon>Fungi incertae sedis</taxon>
        <taxon>Mucoromycota</taxon>
        <taxon>Glomeromycotina</taxon>
        <taxon>Glomeromycetes</taxon>
        <taxon>Glomerales</taxon>
        <taxon>Glomeraceae</taxon>
        <taxon>Rhizophagus</taxon>
    </lineage>
</organism>
<dbReference type="AlphaFoldDB" id="A0A8H3R677"/>
<name>A0A8H3R677_9GLOM</name>
<accession>A0A8H3R677</accession>
<dbReference type="OrthoDB" id="2346396at2759"/>
<comment type="caution">
    <text evidence="1">The sequence shown here is derived from an EMBL/GenBank/DDBJ whole genome shotgun (WGS) entry which is preliminary data.</text>
</comment>
<evidence type="ECO:0000313" key="1">
    <source>
        <dbReference type="EMBL" id="GET01435.1"/>
    </source>
</evidence>
<protein>
    <submittedName>
        <fullName evidence="1">Uncharacterized protein</fullName>
    </submittedName>
</protein>
<dbReference type="EMBL" id="BLAL01000300">
    <property type="protein sequence ID" value="GET01435.1"/>
    <property type="molecule type" value="Genomic_DNA"/>
</dbReference>
<dbReference type="Proteomes" id="UP000615446">
    <property type="component" value="Unassembled WGS sequence"/>
</dbReference>
<reference evidence="1" key="1">
    <citation type="submission" date="2019-10" db="EMBL/GenBank/DDBJ databases">
        <title>Conservation and host-specific expression of non-tandemly repeated heterogenous ribosome RNA gene in arbuscular mycorrhizal fungi.</title>
        <authorList>
            <person name="Maeda T."/>
            <person name="Kobayashi Y."/>
            <person name="Nakagawa T."/>
            <person name="Ezawa T."/>
            <person name="Yamaguchi K."/>
            <person name="Bino T."/>
            <person name="Nishimoto Y."/>
            <person name="Shigenobu S."/>
            <person name="Kawaguchi M."/>
        </authorList>
    </citation>
    <scope>NUCLEOTIDE SEQUENCE</scope>
    <source>
        <strain evidence="1">HR1</strain>
    </source>
</reference>
<evidence type="ECO:0000313" key="2">
    <source>
        <dbReference type="Proteomes" id="UP000615446"/>
    </source>
</evidence>
<sequence>MEISPSPRYQAICYFINNELINEQLQIIVFGIGISENQEWNYAGNRYRSSFIDNVNKKQFLYVQNFTAKKCILTVYEDNKLIRSIICEKTLADVWFHVDHKPKFDANKLFGIDNEYT</sequence>